<feature type="binding site" evidence="16">
    <location>
        <position position="118"/>
    </location>
    <ligand>
        <name>(2R,3E)-phycoerythrobilin</name>
        <dbReference type="ChEBI" id="CHEBI:85276"/>
        <label>3</label>
    </ligand>
</feature>
<dbReference type="InterPro" id="IPR011070">
    <property type="entry name" value="Globular_prot_asu/bsu"/>
</dbReference>
<evidence type="ECO:0000313" key="15">
    <source>
        <dbReference type="EMBL" id="AHH29966.1"/>
    </source>
</evidence>
<feature type="chain" id="PRO_5012949322" evidence="13">
    <location>
        <begin position="16"/>
        <end position="125"/>
    </location>
</feature>
<feature type="domain" description="Phycoerythrin alpha chain" evidence="14">
    <location>
        <begin position="56"/>
        <end position="111"/>
    </location>
</feature>
<feature type="binding site" evidence="17">
    <location>
        <position position="55"/>
    </location>
    <ligand>
        <name>(2R,3E)-phycoerythrobilin</name>
        <dbReference type="ChEBI" id="CHEBI:85276"/>
        <label>1</label>
    </ligand>
</feature>
<dbReference type="SMR" id="A0A067YS87"/>
<keyword evidence="3" id="KW-0813">Transport</keyword>
<evidence type="ECO:0000256" key="7">
    <source>
        <dbReference type="ARBA" id="ARBA00022982"/>
    </source>
</evidence>
<dbReference type="GO" id="GO:0030089">
    <property type="term" value="C:phycobilisome"/>
    <property type="evidence" value="ECO:0007669"/>
    <property type="project" value="InterPro"/>
</dbReference>
<feature type="binding site" evidence="16 17">
    <location>
        <position position="68"/>
    </location>
    <ligand>
        <name>15,16-dihydrobiliverdin</name>
        <dbReference type="ChEBI" id="CHEBI:57899"/>
        <note>covalent</note>
    </ligand>
</feature>
<dbReference type="PDB" id="7TLF">
    <property type="method" value="X-ray"/>
    <property type="resolution" value="2.80 A"/>
    <property type="chains" value="A/E/I/M=50-125"/>
</dbReference>
<feature type="binding site" evidence="16 17">
    <location>
        <position position="82"/>
    </location>
    <ligand>
        <name>(2R,3E)-phycoerythrobilin</name>
        <dbReference type="ChEBI" id="CHEBI:85276"/>
        <label>2</label>
    </ligand>
</feature>
<evidence type="ECO:0000256" key="1">
    <source>
        <dbReference type="ARBA" id="ARBA00004622"/>
    </source>
</evidence>
<keyword evidence="8" id="KW-0157">Chromophore</keyword>
<dbReference type="AlphaFoldDB" id="A0A067YS87"/>
<evidence type="ECO:0007829" key="16">
    <source>
        <dbReference type="PDB" id="7TJA"/>
    </source>
</evidence>
<feature type="binding site" evidence="16">
    <location>
        <position position="122"/>
    </location>
    <ligand>
        <name>(2R,3E)-phycoerythrobilin</name>
        <dbReference type="ChEBI" id="CHEBI:85276"/>
        <label>3</label>
    </ligand>
</feature>
<keyword evidence="10" id="KW-0472">Membrane</keyword>
<keyword evidence="7" id="KW-0249">Electron transport</keyword>
<keyword evidence="4" id="KW-0150">Chloroplast</keyword>
<name>A0A067YS87_9CRYP</name>
<evidence type="ECO:0000256" key="10">
    <source>
        <dbReference type="ARBA" id="ARBA00023136"/>
    </source>
</evidence>
<feature type="binding site" evidence="16 17">
    <location>
        <position position="89"/>
    </location>
    <ligand>
        <name>15,16-dihydrobiliverdin</name>
        <dbReference type="ChEBI" id="CHEBI:57899"/>
    </ligand>
</feature>
<evidence type="ECO:0000256" key="6">
    <source>
        <dbReference type="ARBA" id="ARBA00022640"/>
    </source>
</evidence>
<evidence type="ECO:0000259" key="14">
    <source>
        <dbReference type="Pfam" id="PF02972"/>
    </source>
</evidence>
<accession>A0A067YS87</accession>
<feature type="binding site" evidence="16">
    <location>
        <position position="119"/>
    </location>
    <ligand>
        <name>(2R,3E)-phycoerythrobilin</name>
        <dbReference type="ChEBI" id="CHEBI:85276"/>
        <label>3</label>
    </ligand>
</feature>
<feature type="binding site" evidence="17">
    <location>
        <position position="75"/>
    </location>
    <ligand>
        <name>15,16-dihydrobiliverdin</name>
        <dbReference type="ChEBI" id="CHEBI:57899"/>
    </ligand>
</feature>
<dbReference type="SUPFAM" id="SSF56568">
    <property type="entry name" value="Non-globular alpha+beta subunits of globular proteins"/>
    <property type="match status" value="1"/>
</dbReference>
<evidence type="ECO:0000256" key="5">
    <source>
        <dbReference type="ARBA" id="ARBA00022531"/>
    </source>
</evidence>
<evidence type="ECO:0000256" key="12">
    <source>
        <dbReference type="ARBA" id="ARBA00033724"/>
    </source>
</evidence>
<organism evidence="15">
    <name type="scientific">Proteomonas sulcata</name>
    <dbReference type="NCBI Taxonomy" id="77928"/>
    <lineage>
        <taxon>Eukaryota</taxon>
        <taxon>Cryptophyceae</taxon>
        <taxon>Pyrenomonadales</taxon>
        <taxon>Geminigeraceae</taxon>
        <taxon>Proteomonas</taxon>
    </lineage>
</organism>
<dbReference type="InterPro" id="IPR004228">
    <property type="entry name" value="Phycoerythr_a"/>
</dbReference>
<evidence type="ECO:0000256" key="8">
    <source>
        <dbReference type="ARBA" id="ARBA00022991"/>
    </source>
</evidence>
<feature type="signal peptide" evidence="13">
    <location>
        <begin position="1"/>
        <end position="15"/>
    </location>
</feature>
<sequence length="125" mass="13047">MKSVLALAMVGSAAAYVPMAMNMDRRQVVQTGAATAAVAPFLQGQAASAGMDKSAKAPAITIFDHRGCSRAPKESSAKSGSQDDEMLVKVASTKVTVSEDVAAKKLQEFIGFKEKGLDGSVIRKK</sequence>
<keyword evidence="11" id="KW-0089">Bile pigment</keyword>
<evidence type="ECO:0007829" key="17">
    <source>
        <dbReference type="PDB" id="7TLF"/>
    </source>
</evidence>
<gene>
    <name evidence="15" type="primary">cpeA1</name>
</gene>
<dbReference type="EMBL" id="KF976869">
    <property type="protein sequence ID" value="AHH29966.1"/>
    <property type="molecule type" value="mRNA"/>
</dbReference>
<comment type="subcellular location">
    <subcellularLocation>
        <location evidence="1">Plastid</location>
        <location evidence="1">Chloroplast thylakoid membrane</location>
        <topology evidence="1">Peripheral membrane protein</topology>
        <orientation evidence="1">Lumenal side</orientation>
    </subcellularLocation>
</comment>
<proteinExistence type="evidence at protein level"/>
<evidence type="ECO:0000256" key="13">
    <source>
        <dbReference type="SAM" id="SignalP"/>
    </source>
</evidence>
<protein>
    <submittedName>
        <fullName evidence="15">Phycoerythrin alpha-subunit 1</fullName>
    </submittedName>
</protein>
<keyword evidence="9" id="KW-0793">Thylakoid</keyword>
<feature type="binding site" evidence="16 17">
    <location>
        <position position="74"/>
    </location>
    <ligand>
        <name>15,16-dihydrobiliverdin</name>
        <dbReference type="ChEBI" id="CHEBI:57899"/>
    </ligand>
</feature>
<dbReference type="InterPro" id="IPR037011">
    <property type="entry name" value="Phycoerythr-like_a_sf"/>
</dbReference>
<evidence type="ECO:0000256" key="11">
    <source>
        <dbReference type="ARBA" id="ARBA00023307"/>
    </source>
</evidence>
<dbReference type="PDB" id="7TJA">
    <property type="method" value="X-ray"/>
    <property type="resolution" value="1.96 A"/>
    <property type="chains" value="A/E/I/M/R=50-125"/>
</dbReference>
<feature type="binding site" evidence="16">
    <location>
        <position position="120"/>
    </location>
    <ligand>
        <name>(2R,3E)-phycoerythrobilin</name>
        <dbReference type="ChEBI" id="CHEBI:85276"/>
        <label>3</label>
    </ligand>
</feature>
<dbReference type="Gene3D" id="3.90.510.10">
    <property type="entry name" value="Phycoerythrin alpha chain"/>
    <property type="match status" value="1"/>
</dbReference>
<reference evidence="16 17" key="2">
    <citation type="journal article" date="2022" name="ACS Cent. Sci.">
        <title>Controllable Phycobilin Modification: An Alternative Photoacclimation Response in Cryptophyte Algae.</title>
        <authorList>
            <person name="Spangler L.C."/>
            <person name="Yu M."/>
            <person name="Jeffrey P.D."/>
            <person name="Scholes G.D."/>
        </authorList>
    </citation>
    <scope>X-RAY CRYSTALLOGRAPHY (1.96 ANGSTROMS) OF 50-125 IN COMPLEX WITH (2R,3E)-PHYCOERYTHROBILIN AND 15,16-DIHYDROBILIVERDIN</scope>
</reference>
<keyword evidence="5" id="KW-0602">Photosynthesis</keyword>
<comment type="similarity">
    <text evidence="2">Belongs to the phycoerythrin family.</text>
</comment>
<dbReference type="Pfam" id="PF02972">
    <property type="entry name" value="Phycoerythr_ab"/>
    <property type="match status" value="1"/>
</dbReference>
<feature type="binding site" evidence="16 17">
    <location>
        <position position="70"/>
    </location>
    <ligand>
        <name>15,16-dihydrobiliverdin</name>
        <dbReference type="ChEBI" id="CHEBI:57899"/>
    </ligand>
</feature>
<feature type="binding site" evidence="16 17">
    <location>
        <position position="73"/>
    </location>
    <ligand>
        <name>15,16-dihydrobiliverdin</name>
        <dbReference type="ChEBI" id="CHEBI:57899"/>
    </ligand>
</feature>
<feature type="binding site" evidence="16">
    <location>
        <position position="123"/>
    </location>
    <ligand>
        <name>(2R,3E)-phycoerythrobilin</name>
        <dbReference type="ChEBI" id="CHEBI:85276"/>
        <label>3</label>
    </ligand>
</feature>
<feature type="binding site" evidence="16 17">
    <location>
        <position position="66"/>
    </location>
    <ligand>
        <name>(2R,3E)-phycoerythrobilin</name>
        <dbReference type="ChEBI" id="CHEBI:85276"/>
        <label>2</label>
    </ligand>
</feature>
<evidence type="ECO:0000256" key="9">
    <source>
        <dbReference type="ARBA" id="ARBA00023078"/>
    </source>
</evidence>
<dbReference type="GO" id="GO:0009535">
    <property type="term" value="C:chloroplast thylakoid membrane"/>
    <property type="evidence" value="ECO:0007669"/>
    <property type="project" value="UniProtKB-SubCell"/>
</dbReference>
<evidence type="ECO:0000256" key="4">
    <source>
        <dbReference type="ARBA" id="ARBA00022528"/>
    </source>
</evidence>
<keyword evidence="6" id="KW-0934">Plastid</keyword>
<keyword evidence="13" id="KW-0732">Signal</keyword>
<comment type="function">
    <text evidence="12">Light-harvesting photosynthetic tetrapyrrole chromophore-protein from the phycobiliprotein complex.</text>
</comment>
<keyword evidence="16 17" id="KW-0002">3D-structure</keyword>
<evidence type="ECO:0000256" key="3">
    <source>
        <dbReference type="ARBA" id="ARBA00022448"/>
    </source>
</evidence>
<dbReference type="GO" id="GO:0015979">
    <property type="term" value="P:photosynthesis"/>
    <property type="evidence" value="ECO:0007669"/>
    <property type="project" value="UniProtKB-KW"/>
</dbReference>
<reference evidence="15" key="1">
    <citation type="submission" date="2013-12" db="EMBL/GenBank/DDBJ databases">
        <title>Gene variety of cpeA encoding phycoerythrin alpha subunit in cryptophytes.</title>
        <authorList>
            <person name="Teng C.Y."/>
            <person name="Green B.R."/>
        </authorList>
    </citation>
    <scope>NUCLEOTIDE SEQUENCE</scope>
    <source>
        <strain evidence="15">CCMP705</strain>
    </source>
</reference>
<evidence type="ECO:0000256" key="2">
    <source>
        <dbReference type="ARBA" id="ARBA00010039"/>
    </source>
</evidence>